<keyword evidence="1" id="KW-0472">Membrane</keyword>
<keyword evidence="3" id="KW-1185">Reference proteome</keyword>
<proteinExistence type="predicted"/>
<evidence type="ECO:0000256" key="1">
    <source>
        <dbReference type="SAM" id="Phobius"/>
    </source>
</evidence>
<keyword evidence="1" id="KW-0812">Transmembrane</keyword>
<evidence type="ECO:0000313" key="2">
    <source>
        <dbReference type="EMBL" id="PBK87243.1"/>
    </source>
</evidence>
<dbReference type="Proteomes" id="UP000217790">
    <property type="component" value="Unassembled WGS sequence"/>
</dbReference>
<dbReference type="AlphaFoldDB" id="A0A2H3DG64"/>
<evidence type="ECO:0000313" key="3">
    <source>
        <dbReference type="Proteomes" id="UP000217790"/>
    </source>
</evidence>
<dbReference type="EMBL" id="KZ293679">
    <property type="protein sequence ID" value="PBK87243.1"/>
    <property type="molecule type" value="Genomic_DNA"/>
</dbReference>
<keyword evidence="1" id="KW-1133">Transmembrane helix</keyword>
<dbReference type="InParanoid" id="A0A2H3DG64"/>
<gene>
    <name evidence="2" type="ORF">ARMGADRAFT_462139</name>
</gene>
<name>A0A2H3DG64_ARMGA</name>
<sequence length="94" mass="11000">MSLRIELDSYRDGFLADCEYDSPTSYLPNISFFLFSSSFSIYANFLFLFEVPDLYSLSCMHTNIDFMSSDDTSFRKVTLCFLGYCGRTFWKHIT</sequence>
<protein>
    <submittedName>
        <fullName evidence="2">Uncharacterized protein</fullName>
    </submittedName>
</protein>
<feature type="transmembrane region" description="Helical" evidence="1">
    <location>
        <begin position="30"/>
        <end position="49"/>
    </location>
</feature>
<accession>A0A2H3DG64</accession>
<organism evidence="2 3">
    <name type="scientific">Armillaria gallica</name>
    <name type="common">Bulbous honey fungus</name>
    <name type="synonym">Armillaria bulbosa</name>
    <dbReference type="NCBI Taxonomy" id="47427"/>
    <lineage>
        <taxon>Eukaryota</taxon>
        <taxon>Fungi</taxon>
        <taxon>Dikarya</taxon>
        <taxon>Basidiomycota</taxon>
        <taxon>Agaricomycotina</taxon>
        <taxon>Agaricomycetes</taxon>
        <taxon>Agaricomycetidae</taxon>
        <taxon>Agaricales</taxon>
        <taxon>Marasmiineae</taxon>
        <taxon>Physalacriaceae</taxon>
        <taxon>Armillaria</taxon>
    </lineage>
</organism>
<reference evidence="3" key="1">
    <citation type="journal article" date="2017" name="Nat. Ecol. Evol.">
        <title>Genome expansion and lineage-specific genetic innovations in the forest pathogenic fungi Armillaria.</title>
        <authorList>
            <person name="Sipos G."/>
            <person name="Prasanna A.N."/>
            <person name="Walter M.C."/>
            <person name="O'Connor E."/>
            <person name="Balint B."/>
            <person name="Krizsan K."/>
            <person name="Kiss B."/>
            <person name="Hess J."/>
            <person name="Varga T."/>
            <person name="Slot J."/>
            <person name="Riley R."/>
            <person name="Boka B."/>
            <person name="Rigling D."/>
            <person name="Barry K."/>
            <person name="Lee J."/>
            <person name="Mihaltcheva S."/>
            <person name="LaButti K."/>
            <person name="Lipzen A."/>
            <person name="Waldron R."/>
            <person name="Moloney N.M."/>
            <person name="Sperisen C."/>
            <person name="Kredics L."/>
            <person name="Vagvoelgyi C."/>
            <person name="Patrignani A."/>
            <person name="Fitzpatrick D."/>
            <person name="Nagy I."/>
            <person name="Doyle S."/>
            <person name="Anderson J.B."/>
            <person name="Grigoriev I.V."/>
            <person name="Gueldener U."/>
            <person name="Muensterkoetter M."/>
            <person name="Nagy L.G."/>
        </authorList>
    </citation>
    <scope>NUCLEOTIDE SEQUENCE [LARGE SCALE GENOMIC DNA]</scope>
    <source>
        <strain evidence="3">Ar21-2</strain>
    </source>
</reference>